<evidence type="ECO:0000256" key="1">
    <source>
        <dbReference type="ARBA" id="ARBA00023224"/>
    </source>
</evidence>
<dbReference type="PROSITE" id="PS50111">
    <property type="entry name" value="CHEMOTAXIS_TRANSDUC_2"/>
    <property type="match status" value="1"/>
</dbReference>
<keyword evidence="4" id="KW-0812">Transmembrane</keyword>
<evidence type="ECO:0000313" key="8">
    <source>
        <dbReference type="Proteomes" id="UP000600449"/>
    </source>
</evidence>
<dbReference type="RefSeq" id="WP_188912209.1">
    <property type="nucleotide sequence ID" value="NZ_BMMF01000005.1"/>
</dbReference>
<dbReference type="Proteomes" id="UP000600449">
    <property type="component" value="Unassembled WGS sequence"/>
</dbReference>
<accession>A0A917V3Q3</accession>
<evidence type="ECO:0000256" key="3">
    <source>
        <dbReference type="PROSITE-ProRule" id="PRU00284"/>
    </source>
</evidence>
<dbReference type="PANTHER" id="PTHR32089">
    <property type="entry name" value="METHYL-ACCEPTING CHEMOTAXIS PROTEIN MCPB"/>
    <property type="match status" value="1"/>
</dbReference>
<evidence type="ECO:0000256" key="2">
    <source>
        <dbReference type="ARBA" id="ARBA00029447"/>
    </source>
</evidence>
<dbReference type="GO" id="GO:0016020">
    <property type="term" value="C:membrane"/>
    <property type="evidence" value="ECO:0007669"/>
    <property type="project" value="InterPro"/>
</dbReference>
<dbReference type="InterPro" id="IPR003660">
    <property type="entry name" value="HAMP_dom"/>
</dbReference>
<gene>
    <name evidence="7" type="ORF">GCM10011322_19560</name>
</gene>
<sequence length="795" mass="84062">MSIRRTSLLFTCAVAAAVVVAAAITVSAEWRRLSASIQKGDAITALSYLSKATIEISLERSLSQVGLALPGPFPERFRAMLDAQREKSDALFAAFDTHLAAVDLPGEPALVAELDRLRGALDEIRGRVDPDLALPAEERRNTDVGTIDRLKATIAAMNGLGDLVRPPSSQTPAAIAANDLLAQRAWIIREYGGRERTYFAIATALGTPVDARNLPEMLESHGRVLQSWGLTESLASRTALAPEVEAALERMGRVYFEDYVALREELYAAAESGAYSIDFETYFARSSEALGSAVDVVVAAGSANLAMARELRAAAQTKLLVILAFTLVGLVATGLAVRYFQVRVVRRIIQATLAMKVLAGGSTEFDLEPLKGSDEVGDMARALAVFRENAVDRARLETQARTDREKELMRQDRIEGLVQRFRDTAARVESALAAETGAMSQTATRLTEVSAGAADQARAAGIASSQADESVRSVGASSEALAGSIREIAGQARATSERVAHAQANARHATATVDTLARGAETIGEVVALIRDVAEQTNLLALNATIEAARAGEAGRGFAVVAAEVKTLAEQTARATEEIAAQIAGIQDATGETVGAIETIATTIGEISSLAESLAGAVATQDESTRGIAGALARAGEGSAGVAKSLEVVTHAIDDTREEADRVRAVSDRVAEVASEMARAVEEFVGGVAQDVEDRRRETRIPARDRIVLVVDGAEHRGNLVDVCRTGLKLSLDPDPGGRRPIFAPGLRARIAWEDGTRVDGEIAWASKSQAGLRIASDMGAIVERYQAAAILAAA</sequence>
<protein>
    <submittedName>
        <fullName evidence="7">Methyl-accepting chemotaxis protein</fullName>
    </submittedName>
</protein>
<dbReference type="Gene3D" id="6.10.340.10">
    <property type="match status" value="1"/>
</dbReference>
<dbReference type="EMBL" id="BMMF01000005">
    <property type="protein sequence ID" value="GGK32912.1"/>
    <property type="molecule type" value="Genomic_DNA"/>
</dbReference>
<evidence type="ECO:0000256" key="4">
    <source>
        <dbReference type="SAM" id="Phobius"/>
    </source>
</evidence>
<dbReference type="SUPFAM" id="SSF58104">
    <property type="entry name" value="Methyl-accepting chemotaxis protein (MCP) signaling domain"/>
    <property type="match status" value="1"/>
</dbReference>
<feature type="transmembrane region" description="Helical" evidence="4">
    <location>
        <begin position="289"/>
        <end position="307"/>
    </location>
</feature>
<reference evidence="7 8" key="1">
    <citation type="journal article" date="2014" name="Int. J. Syst. Evol. Microbiol.">
        <title>Complete genome sequence of Corynebacterium casei LMG S-19264T (=DSM 44701T), isolated from a smear-ripened cheese.</title>
        <authorList>
            <consortium name="US DOE Joint Genome Institute (JGI-PGF)"/>
            <person name="Walter F."/>
            <person name="Albersmeier A."/>
            <person name="Kalinowski J."/>
            <person name="Ruckert C."/>
        </authorList>
    </citation>
    <scope>NUCLEOTIDE SEQUENCE [LARGE SCALE GENOMIC DNA]</scope>
    <source>
        <strain evidence="7 8">CGMCC 1.9161</strain>
    </source>
</reference>
<keyword evidence="4" id="KW-0472">Membrane</keyword>
<dbReference type="SMART" id="SM00304">
    <property type="entry name" value="HAMP"/>
    <property type="match status" value="1"/>
</dbReference>
<organism evidence="7 8">
    <name type="scientific">Salinarimonas ramus</name>
    <dbReference type="NCBI Taxonomy" id="690164"/>
    <lineage>
        <taxon>Bacteria</taxon>
        <taxon>Pseudomonadati</taxon>
        <taxon>Pseudomonadota</taxon>
        <taxon>Alphaproteobacteria</taxon>
        <taxon>Hyphomicrobiales</taxon>
        <taxon>Salinarimonadaceae</taxon>
        <taxon>Salinarimonas</taxon>
    </lineage>
</organism>
<dbReference type="SUPFAM" id="SSF141371">
    <property type="entry name" value="PilZ domain-like"/>
    <property type="match status" value="1"/>
</dbReference>
<dbReference type="InterPro" id="IPR004089">
    <property type="entry name" value="MCPsignal_dom"/>
</dbReference>
<name>A0A917V3Q3_9HYPH</name>
<feature type="domain" description="Methyl-accepting transducer" evidence="5">
    <location>
        <begin position="410"/>
        <end position="685"/>
    </location>
</feature>
<dbReference type="Gene3D" id="1.10.287.950">
    <property type="entry name" value="Methyl-accepting chemotaxis protein"/>
    <property type="match status" value="1"/>
</dbReference>
<keyword evidence="1 3" id="KW-0807">Transducer</keyword>
<dbReference type="Pfam" id="PF00015">
    <property type="entry name" value="MCPsignal"/>
    <property type="match status" value="1"/>
</dbReference>
<keyword evidence="8" id="KW-1185">Reference proteome</keyword>
<evidence type="ECO:0000259" key="5">
    <source>
        <dbReference type="PROSITE" id="PS50111"/>
    </source>
</evidence>
<comment type="caution">
    <text evidence="7">The sequence shown here is derived from an EMBL/GenBank/DDBJ whole genome shotgun (WGS) entry which is preliminary data.</text>
</comment>
<dbReference type="GO" id="GO:0007165">
    <property type="term" value="P:signal transduction"/>
    <property type="evidence" value="ECO:0007669"/>
    <property type="project" value="UniProtKB-KW"/>
</dbReference>
<dbReference type="AlphaFoldDB" id="A0A917V3Q3"/>
<proteinExistence type="inferred from homology"/>
<feature type="transmembrane region" description="Helical" evidence="4">
    <location>
        <begin position="319"/>
        <end position="340"/>
    </location>
</feature>
<evidence type="ECO:0000313" key="7">
    <source>
        <dbReference type="EMBL" id="GGK32912.1"/>
    </source>
</evidence>
<dbReference type="SMART" id="SM00283">
    <property type="entry name" value="MA"/>
    <property type="match status" value="1"/>
</dbReference>
<feature type="domain" description="HAMP" evidence="6">
    <location>
        <begin position="342"/>
        <end position="395"/>
    </location>
</feature>
<dbReference type="PROSITE" id="PS50885">
    <property type="entry name" value="HAMP"/>
    <property type="match status" value="1"/>
</dbReference>
<evidence type="ECO:0000259" key="6">
    <source>
        <dbReference type="PROSITE" id="PS50885"/>
    </source>
</evidence>
<comment type="similarity">
    <text evidence="2">Belongs to the methyl-accepting chemotaxis (MCP) protein family.</text>
</comment>
<keyword evidence="4" id="KW-1133">Transmembrane helix</keyword>
<dbReference type="PANTHER" id="PTHR32089:SF112">
    <property type="entry name" value="LYSOZYME-LIKE PROTEIN-RELATED"/>
    <property type="match status" value="1"/>
</dbReference>